<dbReference type="GO" id="GO:0015074">
    <property type="term" value="P:DNA integration"/>
    <property type="evidence" value="ECO:0007669"/>
    <property type="project" value="InterPro"/>
</dbReference>
<dbReference type="InterPro" id="IPR050951">
    <property type="entry name" value="Retrovirus_Pol_polyprotein"/>
</dbReference>
<evidence type="ECO:0000313" key="5">
    <source>
        <dbReference type="Proteomes" id="UP000192927"/>
    </source>
</evidence>
<organism evidence="4 5">
    <name type="scientific">Lasallia pustulata</name>
    <dbReference type="NCBI Taxonomy" id="136370"/>
    <lineage>
        <taxon>Eukaryota</taxon>
        <taxon>Fungi</taxon>
        <taxon>Dikarya</taxon>
        <taxon>Ascomycota</taxon>
        <taxon>Pezizomycotina</taxon>
        <taxon>Lecanoromycetes</taxon>
        <taxon>OSLEUM clade</taxon>
        <taxon>Umbilicariomycetidae</taxon>
        <taxon>Umbilicariales</taxon>
        <taxon>Umbilicariaceae</taxon>
        <taxon>Lasallia</taxon>
    </lineage>
</organism>
<name>A0A1W5DA24_9LECA</name>
<feature type="domain" description="Integrase catalytic" evidence="3">
    <location>
        <begin position="1"/>
        <end position="101"/>
    </location>
</feature>
<dbReference type="InterPro" id="IPR012337">
    <property type="entry name" value="RNaseH-like_sf"/>
</dbReference>
<keyword evidence="1" id="KW-0694">RNA-binding</keyword>
<feature type="region of interest" description="Disordered" evidence="2">
    <location>
        <begin position="232"/>
        <end position="284"/>
    </location>
</feature>
<evidence type="ECO:0000313" key="4">
    <source>
        <dbReference type="EMBL" id="SLM39891.1"/>
    </source>
</evidence>
<evidence type="ECO:0000256" key="1">
    <source>
        <dbReference type="ARBA" id="ARBA00022884"/>
    </source>
</evidence>
<dbReference type="InterPro" id="IPR001584">
    <property type="entry name" value="Integrase_cat-core"/>
</dbReference>
<feature type="compositionally biased region" description="Basic residues" evidence="2">
    <location>
        <begin position="420"/>
        <end position="430"/>
    </location>
</feature>
<dbReference type="PANTHER" id="PTHR37984:SF15">
    <property type="entry name" value="INTEGRASE CATALYTIC DOMAIN-CONTAINING PROTEIN"/>
    <property type="match status" value="1"/>
</dbReference>
<keyword evidence="5" id="KW-1185">Reference proteome</keyword>
<dbReference type="GO" id="GO:0005634">
    <property type="term" value="C:nucleus"/>
    <property type="evidence" value="ECO:0007669"/>
    <property type="project" value="UniProtKB-ARBA"/>
</dbReference>
<dbReference type="Proteomes" id="UP000192927">
    <property type="component" value="Unassembled WGS sequence"/>
</dbReference>
<evidence type="ECO:0000256" key="2">
    <source>
        <dbReference type="SAM" id="MobiDB-lite"/>
    </source>
</evidence>
<dbReference type="SUPFAM" id="SSF53098">
    <property type="entry name" value="Ribonuclease H-like"/>
    <property type="match status" value="1"/>
</dbReference>
<dbReference type="Gene3D" id="3.30.420.10">
    <property type="entry name" value="Ribonuclease H-like superfamily/Ribonuclease H"/>
    <property type="match status" value="1"/>
</dbReference>
<proteinExistence type="predicted"/>
<accession>A0A1W5DA24</accession>
<dbReference type="InterPro" id="IPR036397">
    <property type="entry name" value="RNaseH_sf"/>
</dbReference>
<sequence>MNYGPPQEILTDNGANLDANVIDHYMQILSTTHGHTTPYHPRTNGKVENLNGTLGAMLTKYLMNQPTKLWDLYLPQALFATRIRAHATLKYSPFYLLYGRHPYLLSDDNPPRPMEVSITLEQHEDRIKKLHHARIAANELLLTRAIAARKVRSDLVKTSSLKPGTWVLIRHEGPQKFEAKCLWSNSKKQADLRRINIEVEKTSPEILEILDQMEPTPPTYNDLATMSRKEWQNTERAGARKPLVGEGQTKTNQSQNPTGKIRSSAQPKRQASIMPSKETKISEENAPTVKPMVVPPVTMSNPIATATTDVPIAGAISLPDSEDALPSEGIKDLQMSTEVDLHTERELTPSVMRMQPEHGLTPLPGKETIPTPISPQSGPSKHTSAMARSRNAAAKDKLPIPTKSIKPAEPRDCSNANYSLRKRPAPKKLF</sequence>
<evidence type="ECO:0000259" key="3">
    <source>
        <dbReference type="PROSITE" id="PS50994"/>
    </source>
</evidence>
<feature type="compositionally biased region" description="Polar residues" evidence="2">
    <location>
        <begin position="374"/>
        <end position="383"/>
    </location>
</feature>
<feature type="region of interest" description="Disordered" evidence="2">
    <location>
        <begin position="355"/>
        <end position="430"/>
    </location>
</feature>
<protein>
    <submittedName>
        <fullName evidence="4">Retrotransposon ty3-gypsy subclass</fullName>
    </submittedName>
</protein>
<feature type="compositionally biased region" description="Polar residues" evidence="2">
    <location>
        <begin position="248"/>
        <end position="269"/>
    </location>
</feature>
<dbReference type="AlphaFoldDB" id="A0A1W5DA24"/>
<dbReference type="PROSITE" id="PS50994">
    <property type="entry name" value="INTEGRASE"/>
    <property type="match status" value="1"/>
</dbReference>
<dbReference type="EMBL" id="FWEW01003585">
    <property type="protein sequence ID" value="SLM39891.1"/>
    <property type="molecule type" value="Genomic_DNA"/>
</dbReference>
<dbReference type="GO" id="GO:0003723">
    <property type="term" value="F:RNA binding"/>
    <property type="evidence" value="ECO:0007669"/>
    <property type="project" value="UniProtKB-KW"/>
</dbReference>
<dbReference type="PANTHER" id="PTHR37984">
    <property type="entry name" value="PROTEIN CBG26694"/>
    <property type="match status" value="1"/>
</dbReference>
<reference evidence="5" key="1">
    <citation type="submission" date="2017-03" db="EMBL/GenBank/DDBJ databases">
        <authorList>
            <person name="Sharma R."/>
            <person name="Thines M."/>
        </authorList>
    </citation>
    <scope>NUCLEOTIDE SEQUENCE [LARGE SCALE GENOMIC DNA]</scope>
</reference>